<proteinExistence type="predicted"/>
<dbReference type="RefSeq" id="WP_245696109.1">
    <property type="nucleotide sequence ID" value="NZ_FNCL01000008.1"/>
</dbReference>
<protein>
    <submittedName>
        <fullName evidence="1">Uncharacterized protein</fullName>
    </submittedName>
</protein>
<accession>A0A1I6P3L6</accession>
<keyword evidence="2" id="KW-1185">Reference proteome</keyword>
<reference evidence="2" key="1">
    <citation type="submission" date="2016-10" db="EMBL/GenBank/DDBJ databases">
        <authorList>
            <person name="Varghese N."/>
            <person name="Submissions S."/>
        </authorList>
    </citation>
    <scope>NUCLEOTIDE SEQUENCE [LARGE SCALE GENOMIC DNA]</scope>
    <source>
        <strain evidence="2">DSM 26894</strain>
    </source>
</reference>
<name>A0A1I6P3L6_9RHOB</name>
<evidence type="ECO:0000313" key="2">
    <source>
        <dbReference type="Proteomes" id="UP000199392"/>
    </source>
</evidence>
<dbReference type="Proteomes" id="UP000199392">
    <property type="component" value="Unassembled WGS sequence"/>
</dbReference>
<gene>
    <name evidence="1" type="ORF">SAMN04488050_101293</name>
</gene>
<dbReference type="AlphaFoldDB" id="A0A1I6P3L6"/>
<dbReference type="EMBL" id="FOZW01000001">
    <property type="protein sequence ID" value="SFS34765.1"/>
    <property type="molecule type" value="Genomic_DNA"/>
</dbReference>
<evidence type="ECO:0000313" key="1">
    <source>
        <dbReference type="EMBL" id="SFS34765.1"/>
    </source>
</evidence>
<sequence>MVRVRPEAFDKTVGAEFRARHAELVAYFNDTVDHLIANAMKSDGEDENIETVPIGW</sequence>
<organism evidence="1 2">
    <name type="scientific">Alloyangia pacifica</name>
    <dbReference type="NCBI Taxonomy" id="311180"/>
    <lineage>
        <taxon>Bacteria</taxon>
        <taxon>Pseudomonadati</taxon>
        <taxon>Pseudomonadota</taxon>
        <taxon>Alphaproteobacteria</taxon>
        <taxon>Rhodobacterales</taxon>
        <taxon>Roseobacteraceae</taxon>
        <taxon>Alloyangia</taxon>
    </lineage>
</organism>